<feature type="transmembrane region" description="Helical" evidence="2">
    <location>
        <begin position="921"/>
        <end position="944"/>
    </location>
</feature>
<dbReference type="Gene3D" id="1.10.1200.10">
    <property type="entry name" value="ACP-like"/>
    <property type="match status" value="1"/>
</dbReference>
<accession>B1ZFU2</accession>
<dbReference type="InterPro" id="IPR012728">
    <property type="entry name" value="Pls/PosA_C"/>
</dbReference>
<evidence type="ECO:0000259" key="3">
    <source>
        <dbReference type="PROSITE" id="PS50075"/>
    </source>
</evidence>
<dbReference type="EMBL" id="CP001029">
    <property type="protein sequence ID" value="ACB82551.1"/>
    <property type="molecule type" value="Genomic_DNA"/>
</dbReference>
<dbReference type="InterPro" id="IPR025110">
    <property type="entry name" value="AMP-bd_C"/>
</dbReference>
<dbReference type="PANTHER" id="PTHR45527:SF1">
    <property type="entry name" value="FATTY ACID SYNTHASE"/>
    <property type="match status" value="1"/>
</dbReference>
<dbReference type="SUPFAM" id="SSF51161">
    <property type="entry name" value="Trimeric LpxA-like enzymes"/>
    <property type="match status" value="3"/>
</dbReference>
<feature type="transmembrane region" description="Helical" evidence="2">
    <location>
        <begin position="723"/>
        <end position="747"/>
    </location>
</feature>
<sequence>MGRVIARALGVGAGFDRSGNGQHVESAAEHRMSGLAEAGRREDGSGGGPDGRAVLRGPARPDLIRRETLAALFRASARARADAPCLIDAAEPGSGGRRPVLTYAEVDARSDAIAAGLFARGVGPGDVVGLWMARGTELLIAQIGITKSGAAWLPFDAEAPAERVAVCLGDAEAKVLLVSEALHPQAPEGTPALTTAAVLAAGQGAGQGASPPDLDAAGLTPEHPAYLIYTSGSTGVPKGISISHANICHFLRSGNAVYGLRADDVVFQGASVAFDLSMEEIWVPYLVGACLFVASPAMMGDVESLPAIIAEAGVTVLDTVPTLLAMIPGDLPSVRLVLLGGEALPEPLVARWATNERRLFNTYGPTEATVVATAAEMRPGRPVTIGGPIPNYSVYVADEALNLLRPGEQGELLIGGPGVAMGYLKRPELTAEKFVANPYPSDGTDPVLYRSGDAVSMTEAGDIVFHGRIDDQVKIRGFRVELGEIEARIRGEAGINQAAVVLRRDDEVDRLVAFLVPERGADLDRANLRKNLAAQMPPYMVPGHFETVETLPRLTSGKVDRKALRIAPLTVATADGEQEAPDNETEAALLAAAKKVFGDGPTGLEADFFSELGGHSLLAARFVGAVRETPALAGITLQDVYAGRTLRAMAASLIERSGGVGAQTAIRDLSFAPPPLLRRVLCGLAQAVALPFVIALATAQWLGIFVTYLLLTGGGLGFWGELGVLLLVYIGINAVTATIAITAKWLILGRTRPGRYPLWGVYYYRWWLAQRLTPLVHIKWLQGSPVIVTYLRLLGARIGDDVLVSDLDVGAADLLTIGRGSSLGGRLVIANAEVVGNELVIGSVEIGEDVAIGTSCVIGPDTTIGDHAEIADLTTVPAGTEVGPAEAWDGSPGRRVGTVDFSALPEPATASPARRAAFGAVYAFLLAAVPAVGLLPIFPAFYIFDQISDHLSEITDLDYHAYLPLLTWPTAMLMTAGTVLLIAAIRWAVLPRATSGTVSIWSGFYLRKWLVALASEVTLETLSSLFATVYMRAWYRLMGAKMGRGAEISTNLGSRHDLVSVGANNFIADEVVVGEEEIRRGWMHLHTVETGARVFVGNDGVLPPGTRLPDDVLIGIKSKPPANAEMGPGETWFGSPPIRLPVRQKVDLGSHAQTFEPSVWAKLRRGLFEAFATSFSPMLYISLAICAIDWVFYPAILAEDWTGLALAFVAVSLVIALIQTTSVICLKWLLMGAYRPGMRPMWSWWAMRTEAIAVAYWGLAGKVLLEHLMGTPFLPWALRLFGVKVGKGTCLLMTDITEFDCVEIGDYAAINRSAALQTHLYEDRIMKVGRVVVGRGVSVGAFSTVLYDSHVGDYARLRPLTIVMKGESIPAHSEWEGAPAVPVVHAVAEPVAKAA</sequence>
<keyword evidence="2" id="KW-0472">Membrane</keyword>
<dbReference type="InterPro" id="IPR045851">
    <property type="entry name" value="AMP-bd_C_sf"/>
</dbReference>
<dbReference type="eggNOG" id="COG1020">
    <property type="taxonomic scope" value="Bacteria"/>
</dbReference>
<dbReference type="InterPro" id="IPR010071">
    <property type="entry name" value="AA_adenyl_dom"/>
</dbReference>
<dbReference type="GO" id="GO:0005737">
    <property type="term" value="C:cytoplasm"/>
    <property type="evidence" value="ECO:0007669"/>
    <property type="project" value="TreeGrafter"/>
</dbReference>
<dbReference type="Pfam" id="PF13193">
    <property type="entry name" value="AMP-binding_C"/>
    <property type="match status" value="1"/>
</dbReference>
<evidence type="ECO:0000256" key="2">
    <source>
        <dbReference type="SAM" id="Phobius"/>
    </source>
</evidence>
<dbReference type="KEGG" id="mpo:Mpop_4452"/>
<dbReference type="Pfam" id="PF00501">
    <property type="entry name" value="AMP-binding"/>
    <property type="match status" value="1"/>
</dbReference>
<dbReference type="InterPro" id="IPR011004">
    <property type="entry name" value="Trimer_LpxA-like_sf"/>
</dbReference>
<protein>
    <submittedName>
        <fullName evidence="4">Non-ribosomal peptide synthetase</fullName>
    </submittedName>
</protein>
<feature type="domain" description="Carrier" evidence="3">
    <location>
        <begin position="580"/>
        <end position="657"/>
    </location>
</feature>
<dbReference type="Gene3D" id="2.160.10.10">
    <property type="entry name" value="Hexapeptide repeat proteins"/>
    <property type="match status" value="3"/>
</dbReference>
<dbReference type="SUPFAM" id="SSF47336">
    <property type="entry name" value="ACP-like"/>
    <property type="match status" value="1"/>
</dbReference>
<feature type="compositionally biased region" description="Basic and acidic residues" evidence="1">
    <location>
        <begin position="26"/>
        <end position="44"/>
    </location>
</feature>
<feature type="transmembrane region" description="Helical" evidence="2">
    <location>
        <begin position="965"/>
        <end position="989"/>
    </location>
</feature>
<dbReference type="InterPro" id="IPR009081">
    <property type="entry name" value="PP-bd_ACP"/>
</dbReference>
<evidence type="ECO:0000313" key="5">
    <source>
        <dbReference type="Proteomes" id="UP000007136"/>
    </source>
</evidence>
<dbReference type="InterPro" id="IPR042099">
    <property type="entry name" value="ANL_N_sf"/>
</dbReference>
<dbReference type="eggNOG" id="COG0663">
    <property type="taxonomic scope" value="Bacteria"/>
</dbReference>
<dbReference type="PROSITE" id="PS50075">
    <property type="entry name" value="CARRIER"/>
    <property type="match status" value="1"/>
</dbReference>
<feature type="transmembrane region" description="Helical" evidence="2">
    <location>
        <begin position="1205"/>
        <end position="1230"/>
    </location>
</feature>
<dbReference type="Pfam" id="PF00550">
    <property type="entry name" value="PP-binding"/>
    <property type="match status" value="1"/>
</dbReference>
<dbReference type="PROSITE" id="PS00455">
    <property type="entry name" value="AMP_BINDING"/>
    <property type="match status" value="1"/>
</dbReference>
<dbReference type="Gene3D" id="3.40.50.12780">
    <property type="entry name" value="N-terminal domain of ligase-like"/>
    <property type="match status" value="1"/>
</dbReference>
<dbReference type="Gene3D" id="3.30.300.30">
    <property type="match status" value="1"/>
</dbReference>
<dbReference type="HOGENOM" id="CLU_002751_0_0_5"/>
<dbReference type="GO" id="GO:0044550">
    <property type="term" value="P:secondary metabolite biosynthetic process"/>
    <property type="evidence" value="ECO:0007669"/>
    <property type="project" value="TreeGrafter"/>
</dbReference>
<organism evidence="4 5">
    <name type="scientific">Methylorubrum populi (strain ATCC BAA-705 / NCIMB 13946 / BJ001)</name>
    <name type="common">Methylobacterium populi</name>
    <dbReference type="NCBI Taxonomy" id="441620"/>
    <lineage>
        <taxon>Bacteria</taxon>
        <taxon>Pseudomonadati</taxon>
        <taxon>Pseudomonadota</taxon>
        <taxon>Alphaproteobacteria</taxon>
        <taxon>Hyphomicrobiales</taxon>
        <taxon>Methylobacteriaceae</taxon>
        <taxon>Methylorubrum</taxon>
    </lineage>
</organism>
<dbReference type="STRING" id="441620.Mpop_4452"/>
<feature type="region of interest" description="Disordered" evidence="1">
    <location>
        <begin position="16"/>
        <end position="57"/>
    </location>
</feature>
<dbReference type="InterPro" id="IPR000873">
    <property type="entry name" value="AMP-dep_synth/lig_dom"/>
</dbReference>
<dbReference type="GO" id="GO:0031177">
    <property type="term" value="F:phosphopantetheine binding"/>
    <property type="evidence" value="ECO:0007669"/>
    <property type="project" value="TreeGrafter"/>
</dbReference>
<evidence type="ECO:0000313" key="4">
    <source>
        <dbReference type="EMBL" id="ACB82551.1"/>
    </source>
</evidence>
<dbReference type="CDD" id="cd05930">
    <property type="entry name" value="A_NRPS"/>
    <property type="match status" value="1"/>
</dbReference>
<dbReference type="NCBIfam" id="TIGR02353">
    <property type="entry name" value="NRPS_term_dom"/>
    <property type="match status" value="1"/>
</dbReference>
<proteinExistence type="predicted"/>
<keyword evidence="2" id="KW-0812">Transmembrane</keyword>
<feature type="transmembrane region" description="Helical" evidence="2">
    <location>
        <begin position="1170"/>
        <end position="1193"/>
    </location>
</feature>
<evidence type="ECO:0000256" key="1">
    <source>
        <dbReference type="SAM" id="MobiDB-lite"/>
    </source>
</evidence>
<dbReference type="InterPro" id="IPR020845">
    <property type="entry name" value="AMP-binding_CS"/>
</dbReference>
<dbReference type="eggNOG" id="COG0110">
    <property type="taxonomic scope" value="Bacteria"/>
</dbReference>
<dbReference type="NCBIfam" id="TIGR01733">
    <property type="entry name" value="AA-adenyl-dom"/>
    <property type="match status" value="1"/>
</dbReference>
<gene>
    <name evidence="4" type="ordered locus">Mpop_4452</name>
</gene>
<dbReference type="PANTHER" id="PTHR45527">
    <property type="entry name" value="NONRIBOSOMAL PEPTIDE SYNTHETASE"/>
    <property type="match status" value="1"/>
</dbReference>
<dbReference type="GO" id="GO:0043041">
    <property type="term" value="P:amino acid activation for nonribosomal peptide biosynthetic process"/>
    <property type="evidence" value="ECO:0007669"/>
    <property type="project" value="TreeGrafter"/>
</dbReference>
<dbReference type="InterPro" id="IPR036736">
    <property type="entry name" value="ACP-like_sf"/>
</dbReference>
<keyword evidence="2" id="KW-1133">Transmembrane helix</keyword>
<reference evidence="4" key="1">
    <citation type="submission" date="2008-04" db="EMBL/GenBank/DDBJ databases">
        <title>Complete sequence of chromosome of Methylobacterium populi BJ001.</title>
        <authorList>
            <consortium name="US DOE Joint Genome Institute"/>
            <person name="Copeland A."/>
            <person name="Lucas S."/>
            <person name="Lapidus A."/>
            <person name="Glavina del Rio T."/>
            <person name="Dalin E."/>
            <person name="Tice H."/>
            <person name="Bruce D."/>
            <person name="Goodwin L."/>
            <person name="Pitluck S."/>
            <person name="Chertkov O."/>
            <person name="Brettin T."/>
            <person name="Detter J.C."/>
            <person name="Han C."/>
            <person name="Kuske C.R."/>
            <person name="Schmutz J."/>
            <person name="Larimer F."/>
            <person name="Land M."/>
            <person name="Hauser L."/>
            <person name="Kyrpides N."/>
            <person name="Mikhailova N."/>
            <person name="Marx C."/>
            <person name="Richardson P."/>
        </authorList>
    </citation>
    <scope>NUCLEOTIDE SEQUENCE [LARGE SCALE GENOMIC DNA]</scope>
    <source>
        <strain evidence="4">BJ001</strain>
    </source>
</reference>
<dbReference type="Proteomes" id="UP000007136">
    <property type="component" value="Chromosome"/>
</dbReference>
<name>B1ZFU2_METPB</name>
<dbReference type="SUPFAM" id="SSF56801">
    <property type="entry name" value="Acetyl-CoA synthetase-like"/>
    <property type="match status" value="1"/>
</dbReference>